<dbReference type="PANTHER" id="PTHR43867:SF2">
    <property type="entry name" value="CELLULOSE SYNTHASE CATALYTIC SUBUNIT A [UDP-FORMING]"/>
    <property type="match status" value="1"/>
</dbReference>
<evidence type="ECO:0000256" key="8">
    <source>
        <dbReference type="SAM" id="MobiDB-lite"/>
    </source>
</evidence>
<evidence type="ECO:0000256" key="2">
    <source>
        <dbReference type="ARBA" id="ARBA00004881"/>
    </source>
</evidence>
<gene>
    <name evidence="11" type="ORF">EYC82_17115</name>
</gene>
<feature type="transmembrane region" description="Helical" evidence="9">
    <location>
        <begin position="636"/>
        <end position="659"/>
    </location>
</feature>
<dbReference type="EMBL" id="SHNO01000002">
    <property type="protein sequence ID" value="MCX2979068.1"/>
    <property type="molecule type" value="Genomic_DNA"/>
</dbReference>
<keyword evidence="3" id="KW-0328">Glycosyltransferase</keyword>
<evidence type="ECO:0000256" key="1">
    <source>
        <dbReference type="ARBA" id="ARBA00004141"/>
    </source>
</evidence>
<feature type="domain" description="Glycosyltransferase 2-like" evidence="10">
    <location>
        <begin position="357"/>
        <end position="616"/>
    </location>
</feature>
<dbReference type="InterPro" id="IPR029044">
    <property type="entry name" value="Nucleotide-diphossugar_trans"/>
</dbReference>
<organism evidence="11 12">
    <name type="scientific">Candidatus Marimicrobium litorale</name>
    <dbReference type="NCBI Taxonomy" id="2518991"/>
    <lineage>
        <taxon>Bacteria</taxon>
        <taxon>Pseudomonadati</taxon>
        <taxon>Pseudomonadota</taxon>
        <taxon>Gammaproteobacteria</taxon>
        <taxon>Cellvibrionales</taxon>
        <taxon>Halieaceae</taxon>
        <taxon>Marimicrobium</taxon>
    </lineage>
</organism>
<evidence type="ECO:0000256" key="3">
    <source>
        <dbReference type="ARBA" id="ARBA00022676"/>
    </source>
</evidence>
<evidence type="ECO:0000313" key="11">
    <source>
        <dbReference type="EMBL" id="MCX2979068.1"/>
    </source>
</evidence>
<feature type="transmembrane region" description="Helical" evidence="9">
    <location>
        <begin position="602"/>
        <end position="624"/>
    </location>
</feature>
<feature type="transmembrane region" description="Helical" evidence="9">
    <location>
        <begin position="34"/>
        <end position="51"/>
    </location>
</feature>
<dbReference type="Gene3D" id="3.90.550.10">
    <property type="entry name" value="Spore Coat Polysaccharide Biosynthesis Protein SpsA, Chain A"/>
    <property type="match status" value="2"/>
</dbReference>
<comment type="caution">
    <text evidence="11">The sequence shown here is derived from an EMBL/GenBank/DDBJ whole genome shotgun (WGS) entry which is preliminary data.</text>
</comment>
<name>A0ABT3T9U9_9GAMM</name>
<protein>
    <submittedName>
        <fullName evidence="11">Glycosyltransferase</fullName>
    </submittedName>
</protein>
<evidence type="ECO:0000256" key="4">
    <source>
        <dbReference type="ARBA" id="ARBA00022679"/>
    </source>
</evidence>
<comment type="pathway">
    <text evidence="2">Glycan metabolism.</text>
</comment>
<keyword evidence="5 9" id="KW-0812">Transmembrane</keyword>
<sequence length="802" mass="90591">MPDQLPTSETFLSQQGSQFTNVLPNAVSRLTVPGARFAIFFTVVAWLAYVVEQCIRLSGLDLNAATVVEALAYVTTVTLLTMSCLAFMITRLGHYERIKVHQRVQRNEIDDSLETDAPSITVLVPSYREEERTIRQTVLSAALQEYPDLKVVLLVDDPPYPTDPEDQAILEASRAVAEQISCELRKPFTEFKSALSAFDLKTSGDLEARMCPEMLLNLSKHYDSAVSWFELERQNMPINDHVDRFFAIDVLERIATDLRVTASALRSAAVEPDALLTVSRVRQLHLRLVNIFQADISYFERKRFASLSHEPNKAMNLNSYIGLMGGRYSRIPSARGPVLKPTSGHAADLAIPDSDYLLTLDADSILLPEYCLRLVYHMEQACNKRVAVAQTPYISFPGPSAAIERIAGATTDIQHIVHQGMQRHEAAFWVGANAVIRKSALMELEEREDENGFEIRRYISDRTVIEDTESSVGLRRLGWKIYNYPERLSYSATPPDFGTLVVQRQRWANGGLIILPKLLSVFWKRDRNQQRRQTDRKQPQPGKEKNPQLRPEEKNLQRRQEDKNKHKIRVLELFLRVSYLTSIAWTSLCLCILFFYPFADGLLSSTAILIALPYFIAMTLDLGWLGYRKRDILAIYGFNLLLLPVNIVGTIESIVQIIGGHKLAFARTPKVADRTPAPISLLWVVATFFVWSVWTLRNDVIDQDYLHMIFTVANLAMLSLGCVWFIGMTNFFFDIFHNLKNFVYVPLRAAVPVAEEDLPDWASVLYVGSSLPTSHVATEKVATSSSPEDAAESASSPLIRRA</sequence>
<dbReference type="SUPFAM" id="SSF53448">
    <property type="entry name" value="Nucleotide-diphospho-sugar transferases"/>
    <property type="match status" value="1"/>
</dbReference>
<keyword evidence="7 9" id="KW-0472">Membrane</keyword>
<feature type="region of interest" description="Disordered" evidence="8">
    <location>
        <begin position="780"/>
        <end position="802"/>
    </location>
</feature>
<evidence type="ECO:0000313" key="12">
    <source>
        <dbReference type="Proteomes" id="UP001143304"/>
    </source>
</evidence>
<feature type="transmembrane region" description="Helical" evidence="9">
    <location>
        <begin position="679"/>
        <end position="696"/>
    </location>
</feature>
<evidence type="ECO:0000256" key="7">
    <source>
        <dbReference type="ARBA" id="ARBA00023136"/>
    </source>
</evidence>
<feature type="transmembrane region" description="Helical" evidence="9">
    <location>
        <begin position="573"/>
        <end position="596"/>
    </location>
</feature>
<feature type="transmembrane region" description="Helical" evidence="9">
    <location>
        <begin position="708"/>
        <end position="733"/>
    </location>
</feature>
<evidence type="ECO:0000259" key="10">
    <source>
        <dbReference type="Pfam" id="PF13632"/>
    </source>
</evidence>
<dbReference type="PANTHER" id="PTHR43867">
    <property type="entry name" value="CELLULOSE SYNTHASE CATALYTIC SUBUNIT A [UDP-FORMING]"/>
    <property type="match status" value="1"/>
</dbReference>
<proteinExistence type="predicted"/>
<evidence type="ECO:0000256" key="5">
    <source>
        <dbReference type="ARBA" id="ARBA00022692"/>
    </source>
</evidence>
<comment type="subcellular location">
    <subcellularLocation>
        <location evidence="1">Membrane</location>
        <topology evidence="1">Multi-pass membrane protein</topology>
    </subcellularLocation>
</comment>
<feature type="transmembrane region" description="Helical" evidence="9">
    <location>
        <begin position="71"/>
        <end position="89"/>
    </location>
</feature>
<evidence type="ECO:0000256" key="9">
    <source>
        <dbReference type="SAM" id="Phobius"/>
    </source>
</evidence>
<keyword evidence="6 9" id="KW-1133">Transmembrane helix</keyword>
<keyword evidence="4" id="KW-0808">Transferase</keyword>
<dbReference type="Proteomes" id="UP001143304">
    <property type="component" value="Unassembled WGS sequence"/>
</dbReference>
<dbReference type="InterPro" id="IPR050321">
    <property type="entry name" value="Glycosyltr_2/OpgH_subfam"/>
</dbReference>
<evidence type="ECO:0000256" key="6">
    <source>
        <dbReference type="ARBA" id="ARBA00022989"/>
    </source>
</evidence>
<feature type="region of interest" description="Disordered" evidence="8">
    <location>
        <begin position="529"/>
        <end position="561"/>
    </location>
</feature>
<dbReference type="InterPro" id="IPR001173">
    <property type="entry name" value="Glyco_trans_2-like"/>
</dbReference>
<feature type="compositionally biased region" description="Low complexity" evidence="8">
    <location>
        <begin position="784"/>
        <end position="802"/>
    </location>
</feature>
<dbReference type="Pfam" id="PF13632">
    <property type="entry name" value="Glyco_trans_2_3"/>
    <property type="match status" value="1"/>
</dbReference>
<accession>A0ABT3T9U9</accession>
<reference evidence="11" key="1">
    <citation type="submission" date="2019-02" db="EMBL/GenBank/DDBJ databases">
        <authorList>
            <person name="Li S.-H."/>
        </authorList>
    </citation>
    <scope>NUCLEOTIDE SEQUENCE</scope>
    <source>
        <strain evidence="11">IMCC11814</strain>
    </source>
</reference>
<keyword evidence="12" id="KW-1185">Reference proteome</keyword>